<dbReference type="Pfam" id="PF06016">
    <property type="entry name" value="Reovirus_L2_8th"/>
    <property type="match status" value="1"/>
</dbReference>
<evidence type="ECO:0000256" key="15">
    <source>
        <dbReference type="ARBA" id="ARBA00044679"/>
    </source>
</evidence>
<evidence type="ECO:0000259" key="17">
    <source>
        <dbReference type="Pfam" id="PF06016"/>
    </source>
</evidence>
<dbReference type="GO" id="GO:0004482">
    <property type="term" value="F:mRNA 5'-cap (guanine-N7-)-methyltransferase activity"/>
    <property type="evidence" value="ECO:0007669"/>
    <property type="project" value="UniProtKB-EC"/>
</dbReference>
<evidence type="ECO:0000256" key="14">
    <source>
        <dbReference type="ARBA" id="ARBA00025114"/>
    </source>
</evidence>
<dbReference type="Pfam" id="PF21062">
    <property type="entry name" value="Reovirus_L2_4th"/>
    <property type="match status" value="1"/>
</dbReference>
<reference evidence="24 25" key="1">
    <citation type="journal article" date="2011" name="BMC Genomics">
        <title>Turbot reovirus (SMReV) genome encoding a FAST protein with a non-AUG start site.</title>
        <authorList>
            <person name="Ke F."/>
            <person name="He L.B."/>
            <person name="Pei C."/>
            <person name="Zhang Q.Y."/>
        </authorList>
    </citation>
    <scope>NUCLEOTIDE SEQUENCE [LARGE SCALE GENOMIC DNA]</scope>
</reference>
<protein>
    <submittedName>
        <fullName evidence="24">VP1</fullName>
    </submittedName>
</protein>
<dbReference type="Gene3D" id="3.55.60.10">
    <property type="entry name" value="Reovirus components"/>
    <property type="match status" value="1"/>
</dbReference>
<dbReference type="Pfam" id="PF21063">
    <property type="entry name" value="Reovirus_L2_GTase"/>
    <property type="match status" value="1"/>
</dbReference>
<evidence type="ECO:0000256" key="8">
    <source>
        <dbReference type="ARBA" id="ARBA00022770"/>
    </source>
</evidence>
<dbReference type="Pfam" id="PF21064">
    <property type="entry name" value="Reovirus_L2_N"/>
    <property type="match status" value="1"/>
</dbReference>
<evidence type="ECO:0000259" key="18">
    <source>
        <dbReference type="Pfam" id="PF21061"/>
    </source>
</evidence>
<evidence type="ECO:0000256" key="5">
    <source>
        <dbReference type="ARBA" id="ARBA00022679"/>
    </source>
</evidence>
<evidence type="ECO:0000259" key="19">
    <source>
        <dbReference type="Pfam" id="PF21062"/>
    </source>
</evidence>
<evidence type="ECO:0000256" key="12">
    <source>
        <dbReference type="ARBA" id="ARBA00023134"/>
    </source>
</evidence>
<dbReference type="GO" id="GO:0039624">
    <property type="term" value="C:viral outer capsid"/>
    <property type="evidence" value="ECO:0007669"/>
    <property type="project" value="UniProtKB-KW"/>
</dbReference>
<evidence type="ECO:0000313" key="24">
    <source>
        <dbReference type="EMBL" id="ADZ31976.1"/>
    </source>
</evidence>
<evidence type="ECO:0000256" key="13">
    <source>
        <dbReference type="ARBA" id="ARBA00023268"/>
    </source>
</evidence>
<evidence type="ECO:0000256" key="16">
    <source>
        <dbReference type="ARBA" id="ARBA00044712"/>
    </source>
</evidence>
<name>F2WJK6_9REOV</name>
<feature type="domain" description="Reovirus core-spike protein lambda-2-like 7th" evidence="18">
    <location>
        <begin position="1133"/>
        <end position="1230"/>
    </location>
</feature>
<dbReference type="KEGG" id="vg:37618818"/>
<feature type="domain" description="Reovirus core-spike protein lambda-2-like second methyltransferase" evidence="23">
    <location>
        <begin position="803"/>
        <end position="1030"/>
    </location>
</feature>
<proteinExistence type="predicted"/>
<keyword evidence="10" id="KW-0946">Virion</keyword>
<evidence type="ECO:0000259" key="21">
    <source>
        <dbReference type="Pfam" id="PF21064"/>
    </source>
</evidence>
<keyword evidence="8" id="KW-1152">Outer capsid protein</keyword>
<keyword evidence="11" id="KW-0506">mRNA capping</keyword>
<dbReference type="InterPro" id="IPR048601">
    <property type="entry name" value="Reovirus_L2_GTase"/>
</dbReference>
<keyword evidence="6" id="KW-0949">S-adenosyl-L-methionine</keyword>
<evidence type="ECO:0000256" key="10">
    <source>
        <dbReference type="ARBA" id="ARBA00022844"/>
    </source>
</evidence>
<keyword evidence="25" id="KW-1185">Reference proteome</keyword>
<evidence type="ECO:0000313" key="25">
    <source>
        <dbReference type="Proteomes" id="UP000232681"/>
    </source>
</evidence>
<feature type="domain" description="Reovirus core-spike protein lambda-2-like ferredoxin-like" evidence="19">
    <location>
        <begin position="692"/>
        <end position="800"/>
    </location>
</feature>
<evidence type="ECO:0000259" key="22">
    <source>
        <dbReference type="Pfam" id="PF21065"/>
    </source>
</evidence>
<evidence type="ECO:0000256" key="4">
    <source>
        <dbReference type="ARBA" id="ARBA00022664"/>
    </source>
</evidence>
<keyword evidence="3" id="KW-0489">Methyltransferase</keyword>
<evidence type="ECO:0000256" key="2">
    <source>
        <dbReference type="ARBA" id="ARBA00022561"/>
    </source>
</evidence>
<comment type="subcellular location">
    <subcellularLocation>
        <location evidence="1">Virion</location>
    </subcellularLocation>
</comment>
<dbReference type="GO" id="GO:0004484">
    <property type="term" value="F:mRNA guanylyltransferase activity"/>
    <property type="evidence" value="ECO:0007669"/>
    <property type="project" value="UniProtKB-EC"/>
</dbReference>
<dbReference type="Gene3D" id="3.40.50.10760">
    <property type="entry name" value="Reovirus core"/>
    <property type="match status" value="1"/>
</dbReference>
<evidence type="ECO:0000259" key="20">
    <source>
        <dbReference type="Pfam" id="PF21063"/>
    </source>
</evidence>
<keyword evidence="9" id="KW-0067">ATP-binding</keyword>
<evidence type="ECO:0000256" key="11">
    <source>
        <dbReference type="ARBA" id="ARBA00023042"/>
    </source>
</evidence>
<feature type="domain" description="Reovirus core-spike protein lambda-2-like N-terminal" evidence="21">
    <location>
        <begin position="2"/>
        <end position="142"/>
    </location>
</feature>
<dbReference type="Proteomes" id="UP000232681">
    <property type="component" value="Genome"/>
</dbReference>
<sequence>MATVYGIQLTDRLNTATVRRPLRLRRYDSYITTFTTPNGISQLYRALDFQPTQFSASVLQTFPPLNAWNPAPQFLPDDLDLSQWKEWITDRMRSLATVLQRAYPLVANSRREVNPIVIGLVTSAFLNQRPIERFLPLLFLRPGNRDPIAPLVTVDATFSDDTYVSNRVLYTPAGLKYLTLRSYDSTKSSAICTFGKHVPFYAIAAFYPDEHARLTILHRYNGGPPLIEHFDQPTYGPHVLIPALGSPEGYDTAKPTFADLLLTEGLLDSFRLNASAGPSTAVARIDQTYHIVMNGNPSDHTQLATRLSNLSLLAVQGCQMTVQVVDHPSMSDVCGFLVRLLGPGDPQRLLNYQTDQILIWQASPFPFGNNPRYIRRQGRVPFTVGNTTYVPDTKTPLPFLPQYRRAVVNKNNALASYQENLLPSLPIYHGFALTGGAFFQSRDITGDPANVWPVNTMPTLPQDYFSIRSRQRRELLSRLRSPSDRSYIKDLHNISFAATVLNPVNNQIVLSEGFSMAYLGAASTHGASDQPLIIDALKNGTVPGVPVPSKVAQFGYDVANGSIMDATLSPPTGTFSFVYSDVDQVEDAGLSIVAANRAAAAVTTVALSMTTAGGLTIVKINFPTPAFWTHLFRQHAMHARAMYILKPLIVNSVEVFLLFVSRASDGNLVSSPALRQFLVQLFDRSAYLTDLMAHVPLLGDVDDGATSLGFNACRLYSPDLPSTNVTPEIQTLAYQLATIVPSTSFIAREDYDGATAVTFYGKRTFLSQNRLDRLVDVPVPATNAINHQTRFTGSPVYQLFPANPAPVTQLLAGAYNRLVHSQLARVQPQALVDCGTGPECRVLSLIPPTTAITMIDARPPAELLAAFNPAMNQYIEDDFLNPALWVAHPYDALTAIFSLGAAFAGANLDLVVGLTAFLRLVQPGNLQHLWLQLNTPLTSNTSLPGLLEIDTRTNQYIFNGGQRTEPYALPNDILTAVRQVFPAATTSWLTASPSMDWAEYVIALGSSMSLDDVNTMITYSGLAPILHIDQTQRPMDVPVPLVVGVQANIHVAAPVQQTTVIGTIAGVQVFTADGVTAPSTLGPLAAVWDAALSRWNLTLTPNQAGVLDVVVDHAGVMLNRGSTTIALPPATINVTFPQAANRDYTNAGNDAAIVCDPFYRLGVFVSVNGTFQPVNPERAAIITAANVRSLHYVYDLSDNHVLMYICDITDNNVGRNIAFPLADIFQTVFPNNTPLLASPPYPSASGRLLLNGQPFLDLDPLPPVLPPGVQIQALSTAVEPARQTVEVPAGVYVYVVV</sequence>
<keyword evidence="2" id="KW-0167">Capsid protein</keyword>
<dbReference type="Pfam" id="PF21065">
    <property type="entry name" value="Reovirus_L2_MT1"/>
    <property type="match status" value="1"/>
</dbReference>
<dbReference type="InterPro" id="IPR048597">
    <property type="entry name" value="Reovirus_L2_MT2"/>
</dbReference>
<dbReference type="InterPro" id="IPR029063">
    <property type="entry name" value="SAM-dependent_MTases_sf"/>
</dbReference>
<dbReference type="GO" id="GO:0005525">
    <property type="term" value="F:GTP binding"/>
    <property type="evidence" value="ECO:0007669"/>
    <property type="project" value="UniProtKB-KW"/>
</dbReference>
<keyword evidence="12" id="KW-0342">GTP-binding</keyword>
<evidence type="ECO:0000256" key="1">
    <source>
        <dbReference type="ARBA" id="ARBA00004328"/>
    </source>
</evidence>
<dbReference type="Pfam" id="PF21061">
    <property type="entry name" value="Reovirus_L2_7th"/>
    <property type="match status" value="1"/>
</dbReference>
<dbReference type="GeneID" id="37618818"/>
<keyword evidence="7" id="KW-0547">Nucleotide-binding</keyword>
<dbReference type="Gene3D" id="3.90.1810.10">
    <property type="entry name" value="Reovirus components"/>
    <property type="match status" value="1"/>
</dbReference>
<evidence type="ECO:0000256" key="7">
    <source>
        <dbReference type="ARBA" id="ARBA00022741"/>
    </source>
</evidence>
<evidence type="ECO:0000256" key="9">
    <source>
        <dbReference type="ARBA" id="ARBA00022840"/>
    </source>
</evidence>
<feature type="domain" description="Reovirus core-spike protein lambda-2-like GTase" evidence="20">
    <location>
        <begin position="147"/>
        <end position="391"/>
    </location>
</feature>
<keyword evidence="4" id="KW-0507">mRNA processing</keyword>
<evidence type="ECO:0000259" key="23">
    <source>
        <dbReference type="Pfam" id="PF21066"/>
    </source>
</evidence>
<evidence type="ECO:0000256" key="3">
    <source>
        <dbReference type="ARBA" id="ARBA00022603"/>
    </source>
</evidence>
<comment type="catalytic activity">
    <reaction evidence="16">
        <text>a 5'-end (5'-triphosphoguanosine)-ribonucleoside in mRNA + S-adenosyl-L-methionine = a 5'-end (N(7)-methyl 5'-triphosphoguanosine)-ribonucleoside in mRNA + S-adenosyl-L-homocysteine</text>
        <dbReference type="Rhea" id="RHEA:67008"/>
        <dbReference type="Rhea" id="RHEA-COMP:17166"/>
        <dbReference type="Rhea" id="RHEA-COMP:17167"/>
        <dbReference type="ChEBI" id="CHEBI:57856"/>
        <dbReference type="ChEBI" id="CHEBI:59789"/>
        <dbReference type="ChEBI" id="CHEBI:156461"/>
        <dbReference type="ChEBI" id="CHEBI:167617"/>
        <dbReference type="EC" id="2.1.1.56"/>
    </reaction>
</comment>
<keyword evidence="5" id="KW-0808">Transferase</keyword>
<dbReference type="EMBL" id="HM989930">
    <property type="protein sequence ID" value="ADZ31976.1"/>
    <property type="molecule type" value="Genomic_RNA"/>
</dbReference>
<dbReference type="InterPro" id="IPR048604">
    <property type="entry name" value="Reovirus_L2_4th"/>
</dbReference>
<dbReference type="InterPro" id="IPR048294">
    <property type="entry name" value="Reovirus_L2_8th"/>
</dbReference>
<evidence type="ECO:0000256" key="6">
    <source>
        <dbReference type="ARBA" id="ARBA00022691"/>
    </source>
</evidence>
<feature type="domain" description="Reovirus core-spike protein lambda-2-like C-terminal" evidence="17">
    <location>
        <begin position="1231"/>
        <end position="1296"/>
    </location>
</feature>
<dbReference type="Pfam" id="PF21066">
    <property type="entry name" value="Reovirus_L2_MT2"/>
    <property type="match status" value="1"/>
</dbReference>
<keyword evidence="13" id="KW-0511">Multifunctional enzyme</keyword>
<dbReference type="InterPro" id="IPR048602">
    <property type="entry name" value="Reovirus_L2_7th"/>
</dbReference>
<comment type="catalytic activity">
    <reaction evidence="15">
        <text>a 5'-end diphospho-ribonucleoside in mRNA + GTP + H(+) = a 5'-end (5'-triphosphoguanosine)-ribonucleoside in mRNA + diphosphate</text>
        <dbReference type="Rhea" id="RHEA:67012"/>
        <dbReference type="Rhea" id="RHEA-COMP:17165"/>
        <dbReference type="Rhea" id="RHEA-COMP:17166"/>
        <dbReference type="ChEBI" id="CHEBI:15378"/>
        <dbReference type="ChEBI" id="CHEBI:33019"/>
        <dbReference type="ChEBI" id="CHEBI:37565"/>
        <dbReference type="ChEBI" id="CHEBI:167616"/>
        <dbReference type="ChEBI" id="CHEBI:167617"/>
        <dbReference type="EC" id="2.7.7.50"/>
    </reaction>
</comment>
<dbReference type="GO" id="GO:0005524">
    <property type="term" value="F:ATP binding"/>
    <property type="evidence" value="ECO:0007669"/>
    <property type="project" value="UniProtKB-KW"/>
</dbReference>
<feature type="domain" description="Reovirus core-spike protein lambda-2-like first methyltransferase" evidence="22">
    <location>
        <begin position="396"/>
        <end position="687"/>
    </location>
</feature>
<accession>F2WJK6</accession>
<dbReference type="InterPro" id="IPR048598">
    <property type="entry name" value="Reovirus_L2_MT1"/>
</dbReference>
<dbReference type="InterPro" id="IPR048596">
    <property type="entry name" value="Reovirus_L2_N"/>
</dbReference>
<organism evidence="24 25">
    <name type="scientific">Scophthalmus maximus reovirus</name>
    <dbReference type="NCBI Taxonomy" id="994485"/>
    <lineage>
        <taxon>Viruses</taxon>
        <taxon>Riboviria</taxon>
        <taxon>Orthornavirae</taxon>
        <taxon>Duplornaviricota</taxon>
        <taxon>Resentoviricetes</taxon>
        <taxon>Reovirales</taxon>
        <taxon>Spinareoviridae</taxon>
        <taxon>Aquareovirus</taxon>
        <taxon>Aquareovirus scophthalmi</taxon>
    </lineage>
</organism>
<comment type="function">
    <text evidence="14">Outer capsid protein involved in mRNA capping. Catalyzes the last 3 enzymatic activities for formation of the 5' cap structure on the viral plus-strand transcripts, namely the RNA guanylyltransferase, RNA-7N- and RNA-2'O-methyltransferase activities.</text>
</comment>
<dbReference type="Gene3D" id="3.40.50.150">
    <property type="entry name" value="Vaccinia Virus protein VP39"/>
    <property type="match status" value="1"/>
</dbReference>
<dbReference type="RefSeq" id="YP_009507755.1">
    <property type="nucleotide sequence ID" value="NC_038640.1"/>
</dbReference>